<name>A0A9X1QTD4_9FLAO</name>
<feature type="domain" description="Secretion system C-terminal sorting" evidence="3">
    <location>
        <begin position="264"/>
        <end position="323"/>
    </location>
</feature>
<dbReference type="NCBIfam" id="TIGR04183">
    <property type="entry name" value="Por_Secre_tail"/>
    <property type="match status" value="1"/>
</dbReference>
<organism evidence="4 5">
    <name type="scientific">Aequorivita vitellina</name>
    <dbReference type="NCBI Taxonomy" id="2874475"/>
    <lineage>
        <taxon>Bacteria</taxon>
        <taxon>Pseudomonadati</taxon>
        <taxon>Bacteroidota</taxon>
        <taxon>Flavobacteriia</taxon>
        <taxon>Flavobacteriales</taxon>
        <taxon>Flavobacteriaceae</taxon>
        <taxon>Aequorivita</taxon>
    </lineage>
</organism>
<evidence type="ECO:0000313" key="5">
    <source>
        <dbReference type="Proteomes" id="UP001139461"/>
    </source>
</evidence>
<comment type="caution">
    <text evidence="4">The sequence shown here is derived from an EMBL/GenBank/DDBJ whole genome shotgun (WGS) entry which is preliminary data.</text>
</comment>
<proteinExistence type="predicted"/>
<evidence type="ECO:0000259" key="3">
    <source>
        <dbReference type="Pfam" id="PF18962"/>
    </source>
</evidence>
<dbReference type="Proteomes" id="UP001139461">
    <property type="component" value="Unassembled WGS sequence"/>
</dbReference>
<dbReference type="AlphaFoldDB" id="A0A9X1QTD4"/>
<feature type="domain" description="Cleaved adhesin" evidence="2">
    <location>
        <begin position="122"/>
        <end position="242"/>
    </location>
</feature>
<dbReference type="InterPro" id="IPR011628">
    <property type="entry name" value="Cleaved_adhesin"/>
</dbReference>
<sequence>MRILKSALKSLETPDNKGTSPIFGEIIINSLIIIKMKKITLLAALFAGFAMNAQTTIFEDDFEAYDDFIIADVGDWTLVDLDLLPTYGFSGVTFDNSGYTGAFIVFNSTTTNPPLDPTADSDWTAKSGVKAMTSFAAVPDGSTNANDDWLISPQMTLGTSGNMLSFWAKAADATYSTETFNILISTVDTDPNNFSPLETGLVPQAIDWEEFTVDLDFYAGQDVYIAIQHVASDQFGFQVDDFKVTADVLGVNDQVFQGFKYFVANGQLNLSATTSMEKVAIYNMLGQEVVSQKLANTNETVTISGLQSGVYIATVSIDGASKTFRIVKN</sequence>
<dbReference type="InterPro" id="IPR026444">
    <property type="entry name" value="Secre_tail"/>
</dbReference>
<keyword evidence="1" id="KW-0732">Signal</keyword>
<evidence type="ECO:0000256" key="1">
    <source>
        <dbReference type="ARBA" id="ARBA00022729"/>
    </source>
</evidence>
<keyword evidence="5" id="KW-1185">Reference proteome</keyword>
<dbReference type="Pfam" id="PF07675">
    <property type="entry name" value="Cleaved_Adhesin"/>
    <property type="match status" value="1"/>
</dbReference>
<evidence type="ECO:0000313" key="4">
    <source>
        <dbReference type="EMBL" id="MCG2418493.1"/>
    </source>
</evidence>
<dbReference type="NCBIfam" id="NF038128">
    <property type="entry name" value="choice_anch_J"/>
    <property type="match status" value="1"/>
</dbReference>
<protein>
    <submittedName>
        <fullName evidence="4">T9SS type A sorting domain-containing protein</fullName>
    </submittedName>
</protein>
<dbReference type="Pfam" id="PF18962">
    <property type="entry name" value="Por_Secre_tail"/>
    <property type="match status" value="1"/>
</dbReference>
<dbReference type="RefSeq" id="WP_237602304.1">
    <property type="nucleotide sequence ID" value="NZ_JAIRBA010000007.1"/>
</dbReference>
<dbReference type="EMBL" id="JAIRBA010000007">
    <property type="protein sequence ID" value="MCG2418493.1"/>
    <property type="molecule type" value="Genomic_DNA"/>
</dbReference>
<accession>A0A9X1QTD4</accession>
<evidence type="ECO:0000259" key="2">
    <source>
        <dbReference type="Pfam" id="PF07675"/>
    </source>
</evidence>
<dbReference type="Gene3D" id="2.60.120.200">
    <property type="match status" value="1"/>
</dbReference>
<reference evidence="4" key="1">
    <citation type="submission" date="2021-09" db="EMBL/GenBank/DDBJ databases">
        <title>Genome of Aequorivita sp. strain F47161.</title>
        <authorList>
            <person name="Wang Y."/>
        </authorList>
    </citation>
    <scope>NUCLEOTIDE SEQUENCE</scope>
    <source>
        <strain evidence="4">F47161</strain>
    </source>
</reference>
<gene>
    <name evidence="4" type="ORF">K8089_05610</name>
</gene>